<name>A0ABN0W0Z6_9GAMM</name>
<dbReference type="SUPFAM" id="SSF88723">
    <property type="entry name" value="PIN domain-like"/>
    <property type="match status" value="1"/>
</dbReference>
<protein>
    <recommendedName>
        <fullName evidence="3">DUF4411 family protein</fullName>
    </recommendedName>
</protein>
<gene>
    <name evidence="1" type="ORF">GCM10009129_20200</name>
</gene>
<proteinExistence type="predicted"/>
<accession>A0ABN0W0Z6</accession>
<dbReference type="InterPro" id="IPR029060">
    <property type="entry name" value="PIN-like_dom_sf"/>
</dbReference>
<evidence type="ECO:0008006" key="3">
    <source>
        <dbReference type="Google" id="ProtNLM"/>
    </source>
</evidence>
<comment type="caution">
    <text evidence="1">The sequence shown here is derived from an EMBL/GenBank/DDBJ whole genome shotgun (WGS) entry which is preliminary data.</text>
</comment>
<dbReference type="Pfam" id="PF14367">
    <property type="entry name" value="DUF4411"/>
    <property type="match status" value="1"/>
</dbReference>
<dbReference type="RefSeq" id="WP_227691555.1">
    <property type="nucleotide sequence ID" value="NZ_BAAAFR010000008.1"/>
</dbReference>
<reference evidence="1 2" key="1">
    <citation type="journal article" date="2019" name="Int. J. Syst. Evol. Microbiol.">
        <title>The Global Catalogue of Microorganisms (GCM) 10K type strain sequencing project: providing services to taxonomists for standard genome sequencing and annotation.</title>
        <authorList>
            <consortium name="The Broad Institute Genomics Platform"/>
            <consortium name="The Broad Institute Genome Sequencing Center for Infectious Disease"/>
            <person name="Wu L."/>
            <person name="Ma J."/>
        </authorList>
    </citation>
    <scope>NUCLEOTIDE SEQUENCE [LARGE SCALE GENOMIC DNA]</scope>
    <source>
        <strain evidence="1 2">JCM 16343</strain>
    </source>
</reference>
<evidence type="ECO:0000313" key="2">
    <source>
        <dbReference type="Proteomes" id="UP001501787"/>
    </source>
</evidence>
<organism evidence="1 2">
    <name type="scientific">Psychrobacter aestuarii</name>
    <dbReference type="NCBI Taxonomy" id="556327"/>
    <lineage>
        <taxon>Bacteria</taxon>
        <taxon>Pseudomonadati</taxon>
        <taxon>Pseudomonadota</taxon>
        <taxon>Gammaproteobacteria</taxon>
        <taxon>Moraxellales</taxon>
        <taxon>Moraxellaceae</taxon>
        <taxon>Psychrobacter</taxon>
    </lineage>
</organism>
<keyword evidence="2" id="KW-1185">Reference proteome</keyword>
<dbReference type="EMBL" id="BAAAFR010000008">
    <property type="protein sequence ID" value="GAA0322368.1"/>
    <property type="molecule type" value="Genomic_DNA"/>
</dbReference>
<evidence type="ECO:0000313" key="1">
    <source>
        <dbReference type="EMBL" id="GAA0322368.1"/>
    </source>
</evidence>
<dbReference type="InterPro" id="IPR016541">
    <property type="entry name" value="UCP008505"/>
</dbReference>
<sequence length="181" mass="21193">MRKICLDTNAIIDICYRYYPSSVFRTIWDYLLNSISAGIIKFIVSEEIYQEVNAKVNFFVNYDIKVLENFFTSFNIDVIPKVNYDYQLIELQKQMVDDLPYFQNMKVDKRFKQIENIRNDLSNVAVAIANKACVLTSEQGLRKDISKDVVAVIKIPDTCSYKEVDCYSWLELFDYLGIPEI</sequence>
<dbReference type="Proteomes" id="UP001501787">
    <property type="component" value="Unassembled WGS sequence"/>
</dbReference>